<feature type="transmembrane region" description="Helical" evidence="1">
    <location>
        <begin position="60"/>
        <end position="78"/>
    </location>
</feature>
<proteinExistence type="predicted"/>
<keyword evidence="2" id="KW-0732">Signal</keyword>
<organism evidence="4 5">
    <name type="scientific">Dreissena polymorpha</name>
    <name type="common">Zebra mussel</name>
    <name type="synonym">Mytilus polymorpha</name>
    <dbReference type="NCBI Taxonomy" id="45954"/>
    <lineage>
        <taxon>Eukaryota</taxon>
        <taxon>Metazoa</taxon>
        <taxon>Spiralia</taxon>
        <taxon>Lophotrochozoa</taxon>
        <taxon>Mollusca</taxon>
        <taxon>Bivalvia</taxon>
        <taxon>Autobranchia</taxon>
        <taxon>Heteroconchia</taxon>
        <taxon>Euheterodonta</taxon>
        <taxon>Imparidentia</taxon>
        <taxon>Neoheterodontei</taxon>
        <taxon>Myida</taxon>
        <taxon>Dreissenoidea</taxon>
        <taxon>Dreissenidae</taxon>
        <taxon>Dreissena</taxon>
    </lineage>
</organism>
<keyword evidence="1" id="KW-1133">Transmembrane helix</keyword>
<evidence type="ECO:0000313" key="3">
    <source>
        <dbReference type="EMBL" id="KAH3692736.1"/>
    </source>
</evidence>
<comment type="caution">
    <text evidence="4">The sequence shown here is derived from an EMBL/GenBank/DDBJ whole genome shotgun (WGS) entry which is preliminary data.</text>
</comment>
<dbReference type="EMBL" id="JAIWYP010000006">
    <property type="protein sequence ID" value="KAH3814473.1"/>
    <property type="molecule type" value="Genomic_DNA"/>
</dbReference>
<keyword evidence="1" id="KW-0472">Membrane</keyword>
<evidence type="ECO:0000313" key="5">
    <source>
        <dbReference type="Proteomes" id="UP000828390"/>
    </source>
</evidence>
<dbReference type="EMBL" id="JAIWYP010000020">
    <property type="protein sequence ID" value="KAH3692736.1"/>
    <property type="molecule type" value="Genomic_DNA"/>
</dbReference>
<feature type="chain" id="PRO_5040097861" evidence="2">
    <location>
        <begin position="21"/>
        <end position="91"/>
    </location>
</feature>
<protein>
    <submittedName>
        <fullName evidence="4">Uncharacterized protein</fullName>
    </submittedName>
</protein>
<feature type="signal peptide" evidence="2">
    <location>
        <begin position="1"/>
        <end position="20"/>
    </location>
</feature>
<accession>A0A9D4JMQ1</accession>
<evidence type="ECO:0000256" key="2">
    <source>
        <dbReference type="SAM" id="SignalP"/>
    </source>
</evidence>
<name>A0A9D4JMQ1_DREPO</name>
<evidence type="ECO:0000313" key="4">
    <source>
        <dbReference type="EMBL" id="KAH3814473.1"/>
    </source>
</evidence>
<dbReference type="AlphaFoldDB" id="A0A9D4JMQ1"/>
<keyword evidence="5" id="KW-1185">Reference proteome</keyword>
<keyword evidence="1" id="KW-0812">Transmembrane</keyword>
<reference evidence="4" key="2">
    <citation type="submission" date="2020-11" db="EMBL/GenBank/DDBJ databases">
        <authorList>
            <person name="McCartney M.A."/>
            <person name="Auch B."/>
            <person name="Kono T."/>
            <person name="Mallez S."/>
            <person name="Becker A."/>
            <person name="Gohl D.M."/>
            <person name="Silverstein K.A.T."/>
            <person name="Koren S."/>
            <person name="Bechman K.B."/>
            <person name="Herman A."/>
            <person name="Abrahante J.E."/>
            <person name="Garbe J."/>
        </authorList>
    </citation>
    <scope>NUCLEOTIDE SEQUENCE</scope>
    <source>
        <strain evidence="4">Duluth1</strain>
        <tissue evidence="4">Whole animal</tissue>
    </source>
</reference>
<reference evidence="4" key="1">
    <citation type="journal article" date="2019" name="bioRxiv">
        <title>The Genome of the Zebra Mussel, Dreissena polymorpha: A Resource for Invasive Species Research.</title>
        <authorList>
            <person name="McCartney M.A."/>
            <person name="Auch B."/>
            <person name="Kono T."/>
            <person name="Mallez S."/>
            <person name="Zhang Y."/>
            <person name="Obille A."/>
            <person name="Becker A."/>
            <person name="Abrahante J.E."/>
            <person name="Garbe J."/>
            <person name="Badalamenti J.P."/>
            <person name="Herman A."/>
            <person name="Mangelson H."/>
            <person name="Liachko I."/>
            <person name="Sullivan S."/>
            <person name="Sone E.D."/>
            <person name="Koren S."/>
            <person name="Silverstein K.A.T."/>
            <person name="Beckman K.B."/>
            <person name="Gohl D.M."/>
        </authorList>
    </citation>
    <scope>NUCLEOTIDE SEQUENCE</scope>
    <source>
        <strain evidence="4">Duluth1</strain>
        <tissue evidence="4">Whole animal</tissue>
    </source>
</reference>
<sequence length="91" mass="9443">MKLIAPIILGLVCVVAMAFADYDSYGSYGGYGGNIGSYGGEYGYGSYGYVGNAQRGGSGLGMWLPILGLLLILPLFLARGPNTIQLVNQSG</sequence>
<gene>
    <name evidence="4" type="ORF">DPMN_142974</name>
    <name evidence="3" type="ORF">DPMN_193890</name>
</gene>
<evidence type="ECO:0000256" key="1">
    <source>
        <dbReference type="SAM" id="Phobius"/>
    </source>
</evidence>
<dbReference type="Proteomes" id="UP000828390">
    <property type="component" value="Unassembled WGS sequence"/>
</dbReference>